<name>A0AAJ5T3T4_9BURK</name>
<evidence type="ECO:0008006" key="3">
    <source>
        <dbReference type="Google" id="ProtNLM"/>
    </source>
</evidence>
<sequence>MAWLRSVLVVGLVVVAFSACGKSEPVYGGISVMGRNYLPYNMSGFTIADAFGHKAGGGGDDPPGAGGR</sequence>
<organism evidence="1 2">
    <name type="scientific">Burkholderia stabilis</name>
    <dbReference type="NCBI Taxonomy" id="95485"/>
    <lineage>
        <taxon>Bacteria</taxon>
        <taxon>Pseudomonadati</taxon>
        <taxon>Pseudomonadota</taxon>
        <taxon>Betaproteobacteria</taxon>
        <taxon>Burkholderiales</taxon>
        <taxon>Burkholderiaceae</taxon>
        <taxon>Burkholderia</taxon>
        <taxon>Burkholderia cepacia complex</taxon>
    </lineage>
</organism>
<evidence type="ECO:0000313" key="1">
    <source>
        <dbReference type="EMBL" id="VBB11908.1"/>
    </source>
</evidence>
<proteinExistence type="predicted"/>
<dbReference type="AlphaFoldDB" id="A0AAJ5T3T4"/>
<dbReference type="EMBL" id="LR025742">
    <property type="protein sequence ID" value="VBB11908.1"/>
    <property type="molecule type" value="Genomic_DNA"/>
</dbReference>
<protein>
    <recommendedName>
        <fullName evidence="3">Lipoprotein</fullName>
    </recommendedName>
</protein>
<reference evidence="1 2" key="1">
    <citation type="submission" date="2017-11" db="EMBL/GenBank/DDBJ databases">
        <authorList>
            <person name="Seth-Smith MB H."/>
        </authorList>
    </citation>
    <scope>NUCLEOTIDE SEQUENCE [LARGE SCALE GENOMIC DNA]</scope>
    <source>
        <strain evidence="1">E</strain>
    </source>
</reference>
<accession>A0AAJ5T3T4</accession>
<keyword evidence="2" id="KW-1185">Reference proteome</keyword>
<dbReference type="PROSITE" id="PS51257">
    <property type="entry name" value="PROKAR_LIPOPROTEIN"/>
    <property type="match status" value="1"/>
</dbReference>
<dbReference type="Proteomes" id="UP000268684">
    <property type="component" value="Chromosome I"/>
</dbReference>
<evidence type="ECO:0000313" key="2">
    <source>
        <dbReference type="Proteomes" id="UP000268684"/>
    </source>
</evidence>
<gene>
    <name evidence="1" type="ORF">BSTAB16_2054</name>
</gene>